<sequence>MRNFLSEFEKFISRGNVLDLAVAVIIGASFTNIVNSLVKDIVNPILGVLVGRPDFTNLFFVLKEVPGYDGPRTYEALTKAGATVFGYGAFLTAVVQFLLLAFVVFWLVKIVTGARGRIEAEAKRVLSKLESDKTVADDAAKKAEEEARAAAEAKAREEALAKEAAASKASAEELELLREIRDLLKREAAKS</sequence>
<dbReference type="Proteomes" id="UP000271003">
    <property type="component" value="Chromosome"/>
</dbReference>
<evidence type="ECO:0000256" key="1">
    <source>
        <dbReference type="ARBA" id="ARBA00004651"/>
    </source>
</evidence>
<keyword evidence="4 10" id="KW-1003">Cell membrane</keyword>
<accession>A0A2Z6IA61</accession>
<keyword evidence="9 10" id="KW-0407">Ion channel</keyword>
<dbReference type="InterPro" id="IPR019823">
    <property type="entry name" value="Mechanosensitive_channel_CS"/>
</dbReference>
<comment type="similarity">
    <text evidence="2 10">Belongs to the MscL family.</text>
</comment>
<dbReference type="GO" id="GO:0008381">
    <property type="term" value="F:mechanosensitive monoatomic ion channel activity"/>
    <property type="evidence" value="ECO:0007669"/>
    <property type="project" value="UniProtKB-UniRule"/>
</dbReference>
<feature type="transmembrane region" description="Helical" evidence="10">
    <location>
        <begin position="84"/>
        <end position="108"/>
    </location>
</feature>
<evidence type="ECO:0000256" key="2">
    <source>
        <dbReference type="ARBA" id="ARBA00007254"/>
    </source>
</evidence>
<proteinExistence type="inferred from homology"/>
<comment type="subunit">
    <text evidence="10">Homopentamer.</text>
</comment>
<dbReference type="HAMAP" id="MF_00115">
    <property type="entry name" value="MscL"/>
    <property type="match status" value="1"/>
</dbReference>
<evidence type="ECO:0000313" key="12">
    <source>
        <dbReference type="EMBL" id="BBF23254.1"/>
    </source>
</evidence>
<keyword evidence="11" id="KW-0175">Coiled coil</keyword>
<reference evidence="12 13" key="1">
    <citation type="journal article" date="2018" name="Int. J. Syst. Evol. Microbiol.">
        <title>Mesosutterella multiformis gen. nov., sp. nov., a member of the family Sutterellaceae and Sutterella megalosphaeroides sp. nov., isolated from human faeces.</title>
        <authorList>
            <person name="Sakamoto M."/>
            <person name="Ikeyama N."/>
            <person name="Kunihiro T."/>
            <person name="Iino T."/>
            <person name="Yuki M."/>
            <person name="Ohkuma M."/>
        </authorList>
    </citation>
    <scope>NUCLEOTIDE SEQUENCE [LARGE SCALE GENOMIC DNA]</scope>
    <source>
        <strain evidence="12 13">6FBBBH3</strain>
    </source>
</reference>
<keyword evidence="10" id="KW-0997">Cell inner membrane</keyword>
<evidence type="ECO:0000256" key="10">
    <source>
        <dbReference type="HAMAP-Rule" id="MF_00115"/>
    </source>
</evidence>
<keyword evidence="3 10" id="KW-0813">Transport</keyword>
<evidence type="ECO:0000256" key="8">
    <source>
        <dbReference type="ARBA" id="ARBA00023136"/>
    </source>
</evidence>
<dbReference type="SUPFAM" id="SSF81330">
    <property type="entry name" value="Gated mechanosensitive channel"/>
    <property type="match status" value="1"/>
</dbReference>
<evidence type="ECO:0000256" key="11">
    <source>
        <dbReference type="SAM" id="Coils"/>
    </source>
</evidence>
<comment type="function">
    <text evidence="10">Channel that opens in response to stretch forces in the membrane lipid bilayer. May participate in the regulation of osmotic pressure changes within the cell.</text>
</comment>
<keyword evidence="7 10" id="KW-0406">Ion transport</keyword>
<dbReference type="Pfam" id="PF01741">
    <property type="entry name" value="MscL"/>
    <property type="match status" value="1"/>
</dbReference>
<dbReference type="PROSITE" id="PS01327">
    <property type="entry name" value="MSCL"/>
    <property type="match status" value="1"/>
</dbReference>
<organism evidence="12 13">
    <name type="scientific">Sutterella megalosphaeroides</name>
    <dbReference type="NCBI Taxonomy" id="2494234"/>
    <lineage>
        <taxon>Bacteria</taxon>
        <taxon>Pseudomonadati</taxon>
        <taxon>Pseudomonadota</taxon>
        <taxon>Betaproteobacteria</taxon>
        <taxon>Burkholderiales</taxon>
        <taxon>Sutterellaceae</taxon>
        <taxon>Sutterella</taxon>
    </lineage>
</organism>
<keyword evidence="8 10" id="KW-0472">Membrane</keyword>
<protein>
    <recommendedName>
        <fullName evidence="10">Large-conductance mechanosensitive channel</fullName>
    </recommendedName>
</protein>
<feature type="transmembrane region" description="Helical" evidence="10">
    <location>
        <begin position="20"/>
        <end position="38"/>
    </location>
</feature>
<evidence type="ECO:0000313" key="13">
    <source>
        <dbReference type="Proteomes" id="UP000271003"/>
    </source>
</evidence>
<dbReference type="KEGG" id="sutt:SUTMEG_11450"/>
<dbReference type="AlphaFoldDB" id="A0A2Z6IA61"/>
<evidence type="ECO:0000256" key="7">
    <source>
        <dbReference type="ARBA" id="ARBA00023065"/>
    </source>
</evidence>
<dbReference type="NCBIfam" id="TIGR00220">
    <property type="entry name" value="mscL"/>
    <property type="match status" value="1"/>
</dbReference>
<comment type="subcellular location">
    <subcellularLocation>
        <location evidence="10">Cell inner membrane</location>
        <topology evidence="10">Multi-pass membrane protein</topology>
    </subcellularLocation>
    <subcellularLocation>
        <location evidence="1">Cell membrane</location>
        <topology evidence="1">Multi-pass membrane protein</topology>
    </subcellularLocation>
</comment>
<evidence type="ECO:0000256" key="4">
    <source>
        <dbReference type="ARBA" id="ARBA00022475"/>
    </source>
</evidence>
<dbReference type="InterPro" id="IPR001185">
    <property type="entry name" value="MS_channel"/>
</dbReference>
<keyword evidence="6 10" id="KW-1133">Transmembrane helix</keyword>
<keyword evidence="5 10" id="KW-0812">Transmembrane</keyword>
<dbReference type="PANTHER" id="PTHR30266:SF2">
    <property type="entry name" value="LARGE-CONDUCTANCE MECHANOSENSITIVE CHANNEL"/>
    <property type="match status" value="1"/>
</dbReference>
<keyword evidence="13" id="KW-1185">Reference proteome</keyword>
<evidence type="ECO:0000256" key="6">
    <source>
        <dbReference type="ARBA" id="ARBA00022989"/>
    </source>
</evidence>
<dbReference type="Gene3D" id="1.10.1200.120">
    <property type="entry name" value="Large-conductance mechanosensitive channel, MscL, domain 1"/>
    <property type="match status" value="1"/>
</dbReference>
<evidence type="ECO:0000256" key="5">
    <source>
        <dbReference type="ARBA" id="ARBA00022692"/>
    </source>
</evidence>
<dbReference type="PANTHER" id="PTHR30266">
    <property type="entry name" value="MECHANOSENSITIVE CHANNEL MSCL"/>
    <property type="match status" value="1"/>
</dbReference>
<dbReference type="EMBL" id="AP018786">
    <property type="protein sequence ID" value="BBF23254.1"/>
    <property type="molecule type" value="Genomic_DNA"/>
</dbReference>
<gene>
    <name evidence="10" type="primary">mscL</name>
    <name evidence="12" type="ORF">SUTMEG_11450</name>
</gene>
<dbReference type="InterPro" id="IPR037673">
    <property type="entry name" value="MSC/AndL"/>
</dbReference>
<feature type="coiled-coil region" evidence="11">
    <location>
        <begin position="126"/>
        <end position="163"/>
    </location>
</feature>
<dbReference type="OrthoDB" id="9810350at2"/>
<dbReference type="GO" id="GO:0005886">
    <property type="term" value="C:plasma membrane"/>
    <property type="evidence" value="ECO:0007669"/>
    <property type="project" value="UniProtKB-SubCell"/>
</dbReference>
<evidence type="ECO:0000256" key="3">
    <source>
        <dbReference type="ARBA" id="ARBA00022448"/>
    </source>
</evidence>
<dbReference type="RefSeq" id="WP_120176882.1">
    <property type="nucleotide sequence ID" value="NZ_AP018786.1"/>
</dbReference>
<dbReference type="InterPro" id="IPR036019">
    <property type="entry name" value="MscL_channel"/>
</dbReference>
<evidence type="ECO:0000256" key="9">
    <source>
        <dbReference type="ARBA" id="ARBA00023303"/>
    </source>
</evidence>
<name>A0A2Z6IA61_9BURK</name>